<comment type="caution">
    <text evidence="2">The sequence shown here is derived from an EMBL/GenBank/DDBJ whole genome shotgun (WGS) entry which is preliminary data.</text>
</comment>
<organism evidence="2 3">
    <name type="scientific">Liparis tanakae</name>
    <name type="common">Tanaka's snailfish</name>
    <dbReference type="NCBI Taxonomy" id="230148"/>
    <lineage>
        <taxon>Eukaryota</taxon>
        <taxon>Metazoa</taxon>
        <taxon>Chordata</taxon>
        <taxon>Craniata</taxon>
        <taxon>Vertebrata</taxon>
        <taxon>Euteleostomi</taxon>
        <taxon>Actinopterygii</taxon>
        <taxon>Neopterygii</taxon>
        <taxon>Teleostei</taxon>
        <taxon>Neoteleostei</taxon>
        <taxon>Acanthomorphata</taxon>
        <taxon>Eupercaria</taxon>
        <taxon>Perciformes</taxon>
        <taxon>Cottioidei</taxon>
        <taxon>Cottales</taxon>
        <taxon>Liparidae</taxon>
        <taxon>Liparis</taxon>
    </lineage>
</organism>
<evidence type="ECO:0000313" key="3">
    <source>
        <dbReference type="Proteomes" id="UP000314294"/>
    </source>
</evidence>
<dbReference type="Proteomes" id="UP000314294">
    <property type="component" value="Unassembled WGS sequence"/>
</dbReference>
<dbReference type="AlphaFoldDB" id="A0A4Z2GQZ2"/>
<proteinExistence type="predicted"/>
<name>A0A4Z2GQZ2_9TELE</name>
<dbReference type="EMBL" id="SRLO01000440">
    <property type="protein sequence ID" value="TNN55987.1"/>
    <property type="molecule type" value="Genomic_DNA"/>
</dbReference>
<keyword evidence="3" id="KW-1185">Reference proteome</keyword>
<accession>A0A4Z2GQZ2</accession>
<evidence type="ECO:0000313" key="2">
    <source>
        <dbReference type="EMBL" id="TNN55987.1"/>
    </source>
</evidence>
<gene>
    <name evidence="2" type="ORF">EYF80_033822</name>
</gene>
<feature type="region of interest" description="Disordered" evidence="1">
    <location>
        <begin position="78"/>
        <end position="110"/>
    </location>
</feature>
<evidence type="ECO:0000256" key="1">
    <source>
        <dbReference type="SAM" id="MobiDB-lite"/>
    </source>
</evidence>
<reference evidence="2 3" key="1">
    <citation type="submission" date="2019-03" db="EMBL/GenBank/DDBJ databases">
        <title>First draft genome of Liparis tanakae, snailfish: a comprehensive survey of snailfish specific genes.</title>
        <authorList>
            <person name="Kim W."/>
            <person name="Song I."/>
            <person name="Jeong J.-H."/>
            <person name="Kim D."/>
            <person name="Kim S."/>
            <person name="Ryu S."/>
            <person name="Song J.Y."/>
            <person name="Lee S.K."/>
        </authorList>
    </citation>
    <scope>NUCLEOTIDE SEQUENCE [LARGE SCALE GENOMIC DNA]</scope>
    <source>
        <tissue evidence="2">Muscle</tissue>
    </source>
</reference>
<feature type="compositionally biased region" description="Basic and acidic residues" evidence="1">
    <location>
        <begin position="84"/>
        <end position="107"/>
    </location>
</feature>
<sequence length="182" mass="20051">MEVISALSRISHHSIAQIKGIRVTPSPRGLDGSLLVTLQKRLSTTSRPEDGSDSFQYMPRRKSKSCLIKKRAQPSLPGIWVEGDQGRRGSGSKEIRAEGDLGRKGSEPKGIWIEGDQGRRGLGHRLKYDFMPGNRSRVPGHETLTATPAFCCPINGAGSRFLDARIRFKDGRKCKSDVMIHG</sequence>
<protein>
    <submittedName>
        <fullName evidence="2">Uncharacterized protein</fullName>
    </submittedName>
</protein>